<sequence length="80" mass="8664">MVTALSHEVATKKKNNEKELCAAVEQTRLSTVPPAIRAQLKGVPEAAPADSRPAPSRTRGAGNVSVFRFAVDRLRCEPYC</sequence>
<proteinExistence type="predicted"/>
<evidence type="ECO:0000256" key="1">
    <source>
        <dbReference type="SAM" id="MobiDB-lite"/>
    </source>
</evidence>
<evidence type="ECO:0000313" key="3">
    <source>
        <dbReference type="Proteomes" id="UP000838756"/>
    </source>
</evidence>
<dbReference type="EMBL" id="CAKXAJ010026069">
    <property type="protein sequence ID" value="CAH2253941.1"/>
    <property type="molecule type" value="Genomic_DNA"/>
</dbReference>
<dbReference type="Proteomes" id="UP000838756">
    <property type="component" value="Unassembled WGS sequence"/>
</dbReference>
<gene>
    <name evidence="2" type="primary">jg9931</name>
    <name evidence="2" type="ORF">PAEG_LOCUS22583</name>
</gene>
<organism evidence="2 3">
    <name type="scientific">Pararge aegeria aegeria</name>
    <dbReference type="NCBI Taxonomy" id="348720"/>
    <lineage>
        <taxon>Eukaryota</taxon>
        <taxon>Metazoa</taxon>
        <taxon>Ecdysozoa</taxon>
        <taxon>Arthropoda</taxon>
        <taxon>Hexapoda</taxon>
        <taxon>Insecta</taxon>
        <taxon>Pterygota</taxon>
        <taxon>Neoptera</taxon>
        <taxon>Endopterygota</taxon>
        <taxon>Lepidoptera</taxon>
        <taxon>Glossata</taxon>
        <taxon>Ditrysia</taxon>
        <taxon>Papilionoidea</taxon>
        <taxon>Nymphalidae</taxon>
        <taxon>Satyrinae</taxon>
        <taxon>Satyrini</taxon>
        <taxon>Parargina</taxon>
        <taxon>Pararge</taxon>
    </lineage>
</organism>
<comment type="caution">
    <text evidence="2">The sequence shown here is derived from an EMBL/GenBank/DDBJ whole genome shotgun (WGS) entry which is preliminary data.</text>
</comment>
<keyword evidence="3" id="KW-1185">Reference proteome</keyword>
<feature type="compositionally biased region" description="Low complexity" evidence="1">
    <location>
        <begin position="44"/>
        <end position="57"/>
    </location>
</feature>
<dbReference type="AlphaFoldDB" id="A0A8S4SBL9"/>
<accession>A0A8S4SBL9</accession>
<reference evidence="2" key="1">
    <citation type="submission" date="2022-03" db="EMBL/GenBank/DDBJ databases">
        <authorList>
            <person name="Lindestad O."/>
        </authorList>
    </citation>
    <scope>NUCLEOTIDE SEQUENCE</scope>
</reference>
<protein>
    <submittedName>
        <fullName evidence="2">Jg9931 protein</fullName>
    </submittedName>
</protein>
<feature type="region of interest" description="Disordered" evidence="1">
    <location>
        <begin position="41"/>
        <end position="62"/>
    </location>
</feature>
<evidence type="ECO:0000313" key="2">
    <source>
        <dbReference type="EMBL" id="CAH2253941.1"/>
    </source>
</evidence>
<name>A0A8S4SBL9_9NEOP</name>